<keyword evidence="4 8" id="KW-0812">Transmembrane</keyword>
<reference evidence="10" key="1">
    <citation type="submission" date="2021-12" db="EMBL/GenBank/DDBJ databases">
        <authorList>
            <person name="Rodrigo-Torres L."/>
            <person name="Arahal R. D."/>
            <person name="Lucena T."/>
        </authorList>
    </citation>
    <scope>NUCLEOTIDE SEQUENCE</scope>
    <source>
        <strain evidence="10">CECT 8858</strain>
    </source>
</reference>
<comment type="caution">
    <text evidence="10">The sequence shown here is derived from an EMBL/GenBank/DDBJ whole genome shotgun (WGS) entry which is preliminary data.</text>
</comment>
<dbReference type="CDD" id="cd17346">
    <property type="entry name" value="MFS_DtpA_like"/>
    <property type="match status" value="1"/>
</dbReference>
<dbReference type="PANTHER" id="PTHR23517">
    <property type="entry name" value="RESISTANCE PROTEIN MDTM, PUTATIVE-RELATED-RELATED"/>
    <property type="match status" value="1"/>
</dbReference>
<evidence type="ECO:0000256" key="8">
    <source>
        <dbReference type="SAM" id="Phobius"/>
    </source>
</evidence>
<dbReference type="SUPFAM" id="SSF103473">
    <property type="entry name" value="MFS general substrate transporter"/>
    <property type="match status" value="1"/>
</dbReference>
<evidence type="ECO:0000256" key="6">
    <source>
        <dbReference type="ARBA" id="ARBA00022989"/>
    </source>
</evidence>
<evidence type="ECO:0000256" key="5">
    <source>
        <dbReference type="ARBA" id="ARBA00022856"/>
    </source>
</evidence>
<name>A0ABM9AQI2_9BACT</name>
<feature type="transmembrane region" description="Helical" evidence="8">
    <location>
        <begin position="264"/>
        <end position="284"/>
    </location>
</feature>
<dbReference type="PROSITE" id="PS50850">
    <property type="entry name" value="MFS"/>
    <property type="match status" value="1"/>
</dbReference>
<dbReference type="PROSITE" id="PS01022">
    <property type="entry name" value="PTR2_1"/>
    <property type="match status" value="1"/>
</dbReference>
<gene>
    <name evidence="10" type="primary">dtpT</name>
    <name evidence="10" type="ORF">EMA8858_01862</name>
</gene>
<feature type="transmembrane region" description="Helical" evidence="8">
    <location>
        <begin position="289"/>
        <end position="306"/>
    </location>
</feature>
<feature type="domain" description="Major facilitator superfamily (MFS) profile" evidence="9">
    <location>
        <begin position="15"/>
        <end position="492"/>
    </location>
</feature>
<evidence type="ECO:0000259" key="9">
    <source>
        <dbReference type="PROSITE" id="PS50850"/>
    </source>
</evidence>
<dbReference type="RefSeq" id="WP_238806280.1">
    <property type="nucleotide sequence ID" value="NZ_CAKLPY010000001.1"/>
</dbReference>
<keyword evidence="11" id="KW-1185">Reference proteome</keyword>
<dbReference type="Gene3D" id="1.20.1250.20">
    <property type="entry name" value="MFS general substrate transporter like domains"/>
    <property type="match status" value="1"/>
</dbReference>
<organism evidence="10 11">
    <name type="scientific">Emticicia aquatica</name>
    <dbReference type="NCBI Taxonomy" id="1681835"/>
    <lineage>
        <taxon>Bacteria</taxon>
        <taxon>Pseudomonadati</taxon>
        <taxon>Bacteroidota</taxon>
        <taxon>Cytophagia</taxon>
        <taxon>Cytophagales</taxon>
        <taxon>Leadbetterellaceae</taxon>
        <taxon>Emticicia</taxon>
    </lineage>
</organism>
<feature type="transmembrane region" description="Helical" evidence="8">
    <location>
        <begin position="227"/>
        <end position="244"/>
    </location>
</feature>
<protein>
    <submittedName>
        <fullName evidence="10">Di-/tripeptide transporter</fullName>
    </submittedName>
</protein>
<dbReference type="InterPro" id="IPR000109">
    <property type="entry name" value="POT_fam"/>
</dbReference>
<evidence type="ECO:0000256" key="4">
    <source>
        <dbReference type="ARBA" id="ARBA00022692"/>
    </source>
</evidence>
<sequence length="499" mass="54101">MQERKFFGHPMGLMVLFLTEMWERFGYYGMRAILLLFLISPTSIGAMGLAESEGTSIYALYVASVYLLTLPGGWIADNILGQKKAILYGGILITIGYAVLAISHSSSIFYTGLVLVASGTGLLKANISSIVGELYPEGGRRRDEAFSIFYMGINVGSTLGIAIVGFIGEKIDWNLGFAAASLAMFLGLIVFGVWGRKYLAGFGDVPSAKLSTNENNQEPVAGINKNVGYAILALLVIYFAYLQLTGNIDFSSASGLADAAKNIIVSVTIAYFLLILFGGGLNLVEKKRVLVLGVFFFAAALFWSGFEQAATSFQIFSQRHSERTFFGWEMPSSWFQFFNAVFIVALAPIVNAIWAALEKRGMNPSIPVKFGLGVLLMGIGFYVMVMGAKVAVTGVKASFLFLSITYVLHTIGELCLSPVGLSAYTKLAPRQFVSQFMGIWFVAASLGNLIAGIFAGSFNEENLQEMPNLFHQVFLFGTISGVVLLILAKPIEKWMGGVK</sequence>
<dbReference type="EMBL" id="CAKLPY010000001">
    <property type="protein sequence ID" value="CAH0995737.1"/>
    <property type="molecule type" value="Genomic_DNA"/>
</dbReference>
<evidence type="ECO:0000256" key="1">
    <source>
        <dbReference type="ARBA" id="ARBA00004651"/>
    </source>
</evidence>
<feature type="transmembrane region" description="Helical" evidence="8">
    <location>
        <begin position="32"/>
        <end position="50"/>
    </location>
</feature>
<feature type="transmembrane region" description="Helical" evidence="8">
    <location>
        <begin position="469"/>
        <end position="488"/>
    </location>
</feature>
<dbReference type="InterPro" id="IPR020846">
    <property type="entry name" value="MFS_dom"/>
</dbReference>
<evidence type="ECO:0000313" key="10">
    <source>
        <dbReference type="EMBL" id="CAH0995737.1"/>
    </source>
</evidence>
<keyword evidence="5" id="KW-0571">Peptide transport</keyword>
<dbReference type="InterPro" id="IPR005279">
    <property type="entry name" value="Dipep/tripep_permease"/>
</dbReference>
<feature type="transmembrane region" description="Helical" evidence="8">
    <location>
        <begin position="56"/>
        <end position="76"/>
    </location>
</feature>
<feature type="transmembrane region" description="Helical" evidence="8">
    <location>
        <begin position="108"/>
        <end position="127"/>
    </location>
</feature>
<dbReference type="InterPro" id="IPR036259">
    <property type="entry name" value="MFS_trans_sf"/>
</dbReference>
<dbReference type="Pfam" id="PF00854">
    <property type="entry name" value="PTR2"/>
    <property type="match status" value="1"/>
</dbReference>
<keyword evidence="6 8" id="KW-1133">Transmembrane helix</keyword>
<evidence type="ECO:0000256" key="3">
    <source>
        <dbReference type="ARBA" id="ARBA00022475"/>
    </source>
</evidence>
<feature type="transmembrane region" description="Helical" evidence="8">
    <location>
        <begin position="85"/>
        <end position="102"/>
    </location>
</feature>
<keyword evidence="3" id="KW-1003">Cell membrane</keyword>
<feature type="transmembrane region" description="Helical" evidence="8">
    <location>
        <begin position="148"/>
        <end position="167"/>
    </location>
</feature>
<feature type="transmembrane region" description="Helical" evidence="8">
    <location>
        <begin position="398"/>
        <end position="424"/>
    </location>
</feature>
<dbReference type="Proteomes" id="UP000837932">
    <property type="component" value="Unassembled WGS sequence"/>
</dbReference>
<keyword evidence="2" id="KW-0813">Transport</keyword>
<evidence type="ECO:0000256" key="2">
    <source>
        <dbReference type="ARBA" id="ARBA00022448"/>
    </source>
</evidence>
<feature type="transmembrane region" description="Helical" evidence="8">
    <location>
        <begin position="369"/>
        <end position="392"/>
    </location>
</feature>
<feature type="transmembrane region" description="Helical" evidence="8">
    <location>
        <begin position="334"/>
        <end position="357"/>
    </location>
</feature>
<feature type="transmembrane region" description="Helical" evidence="8">
    <location>
        <begin position="436"/>
        <end position="457"/>
    </location>
</feature>
<evidence type="ECO:0000256" key="7">
    <source>
        <dbReference type="ARBA" id="ARBA00023136"/>
    </source>
</evidence>
<proteinExistence type="predicted"/>
<accession>A0ABM9AQI2</accession>
<keyword evidence="7 8" id="KW-0472">Membrane</keyword>
<comment type="subcellular location">
    <subcellularLocation>
        <location evidence="1">Cell membrane</location>
        <topology evidence="1">Multi-pass membrane protein</topology>
    </subcellularLocation>
</comment>
<dbReference type="InterPro" id="IPR050171">
    <property type="entry name" value="MFS_Transporters"/>
</dbReference>
<evidence type="ECO:0000313" key="11">
    <source>
        <dbReference type="Proteomes" id="UP000837932"/>
    </source>
</evidence>
<dbReference type="InterPro" id="IPR018456">
    <property type="entry name" value="PTR2_symporter_CS"/>
</dbReference>
<keyword evidence="5" id="KW-0653">Protein transport</keyword>
<dbReference type="NCBIfam" id="TIGR00924">
    <property type="entry name" value="yjdL_sub1_fam"/>
    <property type="match status" value="1"/>
</dbReference>
<feature type="transmembrane region" description="Helical" evidence="8">
    <location>
        <begin position="173"/>
        <end position="194"/>
    </location>
</feature>
<dbReference type="PANTHER" id="PTHR23517:SF15">
    <property type="entry name" value="PROTON-DEPENDENT OLIGOPEPTIDE FAMILY TRANSPORT PROTEIN"/>
    <property type="match status" value="1"/>
</dbReference>